<dbReference type="InterPro" id="IPR002656">
    <property type="entry name" value="Acyl_transf_3_dom"/>
</dbReference>
<gene>
    <name evidence="4" type="ORF">UFOPK1425_00285</name>
</gene>
<keyword evidence="1" id="KW-0812">Transmembrane</keyword>
<evidence type="ECO:0000259" key="3">
    <source>
        <dbReference type="Pfam" id="PF19040"/>
    </source>
</evidence>
<accession>A0A6J6B8M3</accession>
<dbReference type="Pfam" id="PF19040">
    <property type="entry name" value="SGNH"/>
    <property type="match status" value="1"/>
</dbReference>
<dbReference type="GO" id="GO:0016020">
    <property type="term" value="C:membrane"/>
    <property type="evidence" value="ECO:0007669"/>
    <property type="project" value="TreeGrafter"/>
</dbReference>
<dbReference type="GO" id="GO:0000271">
    <property type="term" value="P:polysaccharide biosynthetic process"/>
    <property type="evidence" value="ECO:0007669"/>
    <property type="project" value="TreeGrafter"/>
</dbReference>
<dbReference type="Pfam" id="PF01757">
    <property type="entry name" value="Acyl_transf_3"/>
    <property type="match status" value="1"/>
</dbReference>
<feature type="transmembrane region" description="Helical" evidence="1">
    <location>
        <begin position="77"/>
        <end position="98"/>
    </location>
</feature>
<keyword evidence="1" id="KW-0472">Membrane</keyword>
<dbReference type="AlphaFoldDB" id="A0A6J6B8M3"/>
<feature type="transmembrane region" description="Helical" evidence="1">
    <location>
        <begin position="332"/>
        <end position="349"/>
    </location>
</feature>
<sequence length="642" mass="72469">MSKTKYRKDIQALRGLAVLAVVLFHAKESYFPLGYLGVDVFFIISGFVVTPLILRIFTEQTIGGRFSSLKLFYKRRFYRLAPALAVVLAISAVAILLIGPPGDHSRFAIQGVATLLLVANLGAYKGSPDYFAPNPNPLIHTWSLSVEEQIYIFLPLVLFLVLFNIRNVKKIISIVFVLVAAFSFITFLVPRILLSVYNWVGIEFASQFSFYSPLSRVWQFILGGLCYFSLSRYQNLENRFSRVSSLVLIGVMLIVLFGPLRVEQKASSILISLIAIVIIRFRSLETLPNFISTKLEWLGDRSYSIYLVHLPLLYLAKYSLLTKFGNMESRVIQTIIAVIASILLGALSYSRIENRFRNYGKNSTLNFKKISVTLVLTLVAPMAIFVSINSAAKNDYWGIYRGIIKPPYAGEFDPKCLRDSKAGPPCIYKNKSATKTVLLIGDSHAGHISQAVVDSAKIANWNSVIWTHGGCRIKFRQTTDVDFLANCVENNQRMKEWVLANKPDAIIASEYIVATYPQDDLKSALLDLKSTIPNILLIENNPIFPDEKNYMVKQPLIMSPYEPPKYFKLSEMQTEDQKDSNEFAKWARGKGISTMNFASLFCDAKICTRYADNEWLYYDDDHFSVAGAARTIPQLSTFLKRS</sequence>
<dbReference type="GO" id="GO:0016747">
    <property type="term" value="F:acyltransferase activity, transferring groups other than amino-acyl groups"/>
    <property type="evidence" value="ECO:0007669"/>
    <property type="project" value="InterPro"/>
</dbReference>
<keyword evidence="1" id="KW-1133">Transmembrane helix</keyword>
<reference evidence="4" key="1">
    <citation type="submission" date="2020-05" db="EMBL/GenBank/DDBJ databases">
        <authorList>
            <person name="Chiriac C."/>
            <person name="Salcher M."/>
            <person name="Ghai R."/>
            <person name="Kavagutti S V."/>
        </authorList>
    </citation>
    <scope>NUCLEOTIDE SEQUENCE</scope>
</reference>
<organism evidence="4">
    <name type="scientific">freshwater metagenome</name>
    <dbReference type="NCBI Taxonomy" id="449393"/>
    <lineage>
        <taxon>unclassified sequences</taxon>
        <taxon>metagenomes</taxon>
        <taxon>ecological metagenomes</taxon>
    </lineage>
</organism>
<protein>
    <submittedName>
        <fullName evidence="4">Unannotated protein</fullName>
    </submittedName>
</protein>
<evidence type="ECO:0000313" key="4">
    <source>
        <dbReference type="EMBL" id="CAB4535420.1"/>
    </source>
</evidence>
<dbReference type="PANTHER" id="PTHR23028">
    <property type="entry name" value="ACETYLTRANSFERASE"/>
    <property type="match status" value="1"/>
</dbReference>
<feature type="transmembrane region" description="Helical" evidence="1">
    <location>
        <begin position="303"/>
        <end position="320"/>
    </location>
</feature>
<dbReference type="PANTHER" id="PTHR23028:SF53">
    <property type="entry name" value="ACYL_TRANSF_3 DOMAIN-CONTAINING PROTEIN"/>
    <property type="match status" value="1"/>
</dbReference>
<feature type="domain" description="Acyltransferase 3" evidence="2">
    <location>
        <begin position="9"/>
        <end position="347"/>
    </location>
</feature>
<feature type="transmembrane region" description="Helical" evidence="1">
    <location>
        <begin position="36"/>
        <end position="57"/>
    </location>
</feature>
<feature type="transmembrane region" description="Helical" evidence="1">
    <location>
        <begin position="242"/>
        <end position="260"/>
    </location>
</feature>
<feature type="domain" description="SGNH" evidence="3">
    <location>
        <begin position="416"/>
        <end position="635"/>
    </location>
</feature>
<evidence type="ECO:0000256" key="1">
    <source>
        <dbReference type="SAM" id="Phobius"/>
    </source>
</evidence>
<dbReference type="EMBL" id="CAEZSJ010000033">
    <property type="protein sequence ID" value="CAB4535420.1"/>
    <property type="molecule type" value="Genomic_DNA"/>
</dbReference>
<feature type="transmembrane region" description="Helical" evidence="1">
    <location>
        <begin position="213"/>
        <end position="230"/>
    </location>
</feature>
<feature type="transmembrane region" description="Helical" evidence="1">
    <location>
        <begin position="266"/>
        <end position="282"/>
    </location>
</feature>
<feature type="transmembrane region" description="Helical" evidence="1">
    <location>
        <begin position="172"/>
        <end position="193"/>
    </location>
</feature>
<evidence type="ECO:0000259" key="2">
    <source>
        <dbReference type="Pfam" id="PF01757"/>
    </source>
</evidence>
<dbReference type="InterPro" id="IPR050879">
    <property type="entry name" value="Acyltransferase_3"/>
</dbReference>
<feature type="transmembrane region" description="Helical" evidence="1">
    <location>
        <begin position="370"/>
        <end position="388"/>
    </location>
</feature>
<feature type="transmembrane region" description="Helical" evidence="1">
    <location>
        <begin position="149"/>
        <end position="165"/>
    </location>
</feature>
<dbReference type="InterPro" id="IPR043968">
    <property type="entry name" value="SGNH"/>
</dbReference>
<proteinExistence type="predicted"/>
<name>A0A6J6B8M3_9ZZZZ</name>